<dbReference type="WBParaSite" id="BTMF_0001682201-mRNA-1">
    <property type="protein sequence ID" value="BTMF_0001682201-mRNA-1"/>
    <property type="gene ID" value="BTMF_0001682201"/>
</dbReference>
<reference evidence="1" key="1">
    <citation type="submission" date="2017-02" db="UniProtKB">
        <authorList>
            <consortium name="WormBaseParasite"/>
        </authorList>
    </citation>
    <scope>IDENTIFICATION</scope>
</reference>
<accession>A0A0R3R9V9</accession>
<organism evidence="1">
    <name type="scientific">Brugia timori</name>
    <dbReference type="NCBI Taxonomy" id="42155"/>
    <lineage>
        <taxon>Eukaryota</taxon>
        <taxon>Metazoa</taxon>
        <taxon>Ecdysozoa</taxon>
        <taxon>Nematoda</taxon>
        <taxon>Chromadorea</taxon>
        <taxon>Rhabditida</taxon>
        <taxon>Spirurina</taxon>
        <taxon>Spiruromorpha</taxon>
        <taxon>Filarioidea</taxon>
        <taxon>Onchocercidae</taxon>
        <taxon>Brugia</taxon>
    </lineage>
</organism>
<protein>
    <submittedName>
        <fullName evidence="1">G_PROTEIN_RECEP_F1_2 domain-containing protein</fullName>
    </submittedName>
</protein>
<proteinExistence type="predicted"/>
<name>A0A0R3R9V9_9BILA</name>
<sequence length="60" mass="7200">LLIYNRIFVIRPNRIIALLYIASIRFVRLRIFLANVWRNYSTTTLKPFTACDIHFCAWPN</sequence>
<evidence type="ECO:0000313" key="1">
    <source>
        <dbReference type="WBParaSite" id="BTMF_0001682201-mRNA-1"/>
    </source>
</evidence>
<dbReference type="AlphaFoldDB" id="A0A0R3R9V9"/>